<accession>A0A8H3I7X3</accession>
<feature type="compositionally biased region" description="Polar residues" evidence="1">
    <location>
        <begin position="488"/>
        <end position="498"/>
    </location>
</feature>
<feature type="transmembrane region" description="Helical" evidence="2">
    <location>
        <begin position="393"/>
        <end position="415"/>
    </location>
</feature>
<keyword evidence="2" id="KW-1133">Transmembrane helix</keyword>
<dbReference type="SUPFAM" id="SSF50630">
    <property type="entry name" value="Acid proteases"/>
    <property type="match status" value="1"/>
</dbReference>
<sequence>MLLLPIRSPAEGRLNNTFVFDAAGPCPTDTTPLHCVGIKGGYFDEGTSSTWAKFPSLDALHTAQENNPALNGDVFGKDTLSINSSLRIDAYPVGVTRVDGEELNVLGFGVNSTLLTALSSAGIIASRTWAYFHGWTGANSSTQVDGNLVLGGYDAAKSTGTNLTLPLSHEPDCVSGLVITITNIIMNLKSGSEKSIIGSSKGSALRACISPDYPHMSLPSGIWDSFLATSGSSSIGRSGAGGFNFRGMLISSEDAYDGDLTIVLASDLNITIPNHQLVVPDSLVNDQGHTVTKNGSTREVLINSLEGVDENDMPLFGRVFLTSTYLLVDQDHSKFTLWNANVTDTQIPIPIGPPTCNRVIPTTPDSNSTASSASASPAASKNSEPSKAPLSKASIAGIVIAALVLILLSIAGFVLRRKRFRKRSQALAPAKRTDLANEVKDFDPSTQQVKPEMPSDRHPPQELPLQADTPYDLSPYEMGTDFSPRLQELSTAVESRSH</sequence>
<feature type="region of interest" description="Disordered" evidence="1">
    <location>
        <begin position="351"/>
        <end position="387"/>
    </location>
</feature>
<dbReference type="AlphaFoldDB" id="A0A8H3I7X3"/>
<dbReference type="InterPro" id="IPR033121">
    <property type="entry name" value="PEPTIDASE_A1"/>
</dbReference>
<evidence type="ECO:0000313" key="4">
    <source>
        <dbReference type="EMBL" id="CAF9918217.1"/>
    </source>
</evidence>
<reference evidence="4" key="1">
    <citation type="submission" date="2021-03" db="EMBL/GenBank/DDBJ databases">
        <authorList>
            <person name="Tagirdzhanova G."/>
        </authorList>
    </citation>
    <scope>NUCLEOTIDE SEQUENCE</scope>
</reference>
<gene>
    <name evidence="4" type="ORF">HETSPECPRED_003701</name>
</gene>
<feature type="region of interest" description="Disordered" evidence="1">
    <location>
        <begin position="437"/>
        <end position="498"/>
    </location>
</feature>
<dbReference type="EMBL" id="CAJPDS010000021">
    <property type="protein sequence ID" value="CAF9918217.1"/>
    <property type="molecule type" value="Genomic_DNA"/>
</dbReference>
<evidence type="ECO:0000259" key="3">
    <source>
        <dbReference type="PROSITE" id="PS51767"/>
    </source>
</evidence>
<keyword evidence="2" id="KW-0472">Membrane</keyword>
<evidence type="ECO:0000313" key="5">
    <source>
        <dbReference type="Proteomes" id="UP000664521"/>
    </source>
</evidence>
<feature type="domain" description="Peptidase A1" evidence="3">
    <location>
        <begin position="1"/>
        <end position="338"/>
    </location>
</feature>
<dbReference type="Gene3D" id="2.40.70.10">
    <property type="entry name" value="Acid Proteases"/>
    <property type="match status" value="1"/>
</dbReference>
<comment type="caution">
    <text evidence="4">The sequence shown here is derived from an EMBL/GenBank/DDBJ whole genome shotgun (WGS) entry which is preliminary data.</text>
</comment>
<proteinExistence type="predicted"/>
<dbReference type="Proteomes" id="UP000664521">
    <property type="component" value="Unassembled WGS sequence"/>
</dbReference>
<feature type="compositionally biased region" description="Low complexity" evidence="1">
    <location>
        <begin position="361"/>
        <end position="387"/>
    </location>
</feature>
<evidence type="ECO:0000256" key="2">
    <source>
        <dbReference type="SAM" id="Phobius"/>
    </source>
</evidence>
<keyword evidence="2" id="KW-0812">Transmembrane</keyword>
<name>A0A8H3I7X3_9LECA</name>
<protein>
    <recommendedName>
        <fullName evidence="3">Peptidase A1 domain-containing protein</fullName>
    </recommendedName>
</protein>
<evidence type="ECO:0000256" key="1">
    <source>
        <dbReference type="SAM" id="MobiDB-lite"/>
    </source>
</evidence>
<organism evidence="4 5">
    <name type="scientific">Heterodermia speciosa</name>
    <dbReference type="NCBI Taxonomy" id="116794"/>
    <lineage>
        <taxon>Eukaryota</taxon>
        <taxon>Fungi</taxon>
        <taxon>Dikarya</taxon>
        <taxon>Ascomycota</taxon>
        <taxon>Pezizomycotina</taxon>
        <taxon>Lecanoromycetes</taxon>
        <taxon>OSLEUM clade</taxon>
        <taxon>Lecanoromycetidae</taxon>
        <taxon>Caliciales</taxon>
        <taxon>Physciaceae</taxon>
        <taxon>Heterodermia</taxon>
    </lineage>
</organism>
<dbReference type="OrthoDB" id="5361565at2759"/>
<keyword evidence="5" id="KW-1185">Reference proteome</keyword>
<dbReference type="PROSITE" id="PS51767">
    <property type="entry name" value="PEPTIDASE_A1"/>
    <property type="match status" value="1"/>
</dbReference>
<dbReference type="InterPro" id="IPR021109">
    <property type="entry name" value="Peptidase_aspartic_dom_sf"/>
</dbReference>